<protein>
    <recommendedName>
        <fullName evidence="1">F-box domain-containing protein</fullName>
    </recommendedName>
</protein>
<dbReference type="AlphaFoldDB" id="A0A9N9PQT9"/>
<comment type="caution">
    <text evidence="2">The sequence shown here is derived from an EMBL/GenBank/DDBJ whole genome shotgun (WGS) entry which is preliminary data.</text>
</comment>
<accession>A0A9N9PQT9</accession>
<gene>
    <name evidence="2" type="ORF">HYFRA_00001192</name>
</gene>
<evidence type="ECO:0000313" key="2">
    <source>
        <dbReference type="EMBL" id="CAG8952445.1"/>
    </source>
</evidence>
<dbReference type="InterPro" id="IPR036047">
    <property type="entry name" value="F-box-like_dom_sf"/>
</dbReference>
<evidence type="ECO:0000259" key="1">
    <source>
        <dbReference type="PROSITE" id="PS50181"/>
    </source>
</evidence>
<evidence type="ECO:0000313" key="3">
    <source>
        <dbReference type="Proteomes" id="UP000696280"/>
    </source>
</evidence>
<dbReference type="Proteomes" id="UP000696280">
    <property type="component" value="Unassembled WGS sequence"/>
</dbReference>
<name>A0A9N9PQT9_9HELO</name>
<keyword evidence="3" id="KW-1185">Reference proteome</keyword>
<dbReference type="OrthoDB" id="5224238at2759"/>
<dbReference type="CDD" id="cd09917">
    <property type="entry name" value="F-box_SF"/>
    <property type="match status" value="1"/>
</dbReference>
<reference evidence="2" key="1">
    <citation type="submission" date="2021-07" db="EMBL/GenBank/DDBJ databases">
        <authorList>
            <person name="Durling M."/>
        </authorList>
    </citation>
    <scope>NUCLEOTIDE SEQUENCE</scope>
</reference>
<dbReference type="EMBL" id="CAJVRL010000045">
    <property type="protein sequence ID" value="CAG8952445.1"/>
    <property type="molecule type" value="Genomic_DNA"/>
</dbReference>
<feature type="domain" description="F-box" evidence="1">
    <location>
        <begin position="1"/>
        <end position="47"/>
    </location>
</feature>
<dbReference type="Pfam" id="PF12937">
    <property type="entry name" value="F-box-like"/>
    <property type="match status" value="1"/>
</dbReference>
<dbReference type="SUPFAM" id="SSF81383">
    <property type="entry name" value="F-box domain"/>
    <property type="match status" value="1"/>
</dbReference>
<sequence length="398" mass="45396">METLPTELRQKIIHHLSLPDLKSLRLVSKIWARLGSDHLLSPTFTHVPHRPSLSHLTSISQHPVYSYKIRTIRFNHGEINEYHARHNTYFLNFLLEPDERSAVMGRAWEGYLGVKELIGRYFGGSCGREVLEGVFGRLESLEGVEVCLMRWPYGGVEGMDVLEGIWRIPSTRALPRGETVERFRDILMALRDSGRGEGLRRLAHDRLPFEFFTQDTGFLEGIGGVLGGLTSLEVTVVEDEKNEGEGVYGKGCRNLAGVLRKAGGVEELRLGFQGRTKKSIDLILESFQKEEFTFRHLRKVSFQYCTTTSKDLFDFLIRHKESLKEVQLGGEGLRTHRRPNGGVHLEDGSIKDLFERLKAEMPACEMWVIGDLIGVESGERWLLEDRTRIEELSEYVID</sequence>
<dbReference type="InterPro" id="IPR001810">
    <property type="entry name" value="F-box_dom"/>
</dbReference>
<proteinExistence type="predicted"/>
<organism evidence="2 3">
    <name type="scientific">Hymenoscyphus fraxineus</name>
    <dbReference type="NCBI Taxonomy" id="746836"/>
    <lineage>
        <taxon>Eukaryota</taxon>
        <taxon>Fungi</taxon>
        <taxon>Dikarya</taxon>
        <taxon>Ascomycota</taxon>
        <taxon>Pezizomycotina</taxon>
        <taxon>Leotiomycetes</taxon>
        <taxon>Helotiales</taxon>
        <taxon>Helotiaceae</taxon>
        <taxon>Hymenoscyphus</taxon>
    </lineage>
</organism>
<dbReference type="SMART" id="SM00256">
    <property type="entry name" value="FBOX"/>
    <property type="match status" value="1"/>
</dbReference>
<dbReference type="PROSITE" id="PS50181">
    <property type="entry name" value="FBOX"/>
    <property type="match status" value="1"/>
</dbReference>